<keyword evidence="3" id="KW-1185">Reference proteome</keyword>
<dbReference type="Proteomes" id="UP000006514">
    <property type="component" value="Unassembled WGS sequence"/>
</dbReference>
<evidence type="ECO:0000313" key="3">
    <source>
        <dbReference type="Proteomes" id="UP000006514"/>
    </source>
</evidence>
<evidence type="ECO:0000259" key="1">
    <source>
        <dbReference type="SMART" id="SM00256"/>
    </source>
</evidence>
<dbReference type="EMBL" id="JH687817">
    <property type="protein sequence ID" value="EJD39092.1"/>
    <property type="molecule type" value="Genomic_DNA"/>
</dbReference>
<dbReference type="Pfam" id="PF00646">
    <property type="entry name" value="F-box"/>
    <property type="match status" value="1"/>
</dbReference>
<dbReference type="OrthoDB" id="2640428at2759"/>
<dbReference type="AlphaFoldDB" id="J0LIN4"/>
<protein>
    <recommendedName>
        <fullName evidence="1">F-box domain-containing protein</fullName>
    </recommendedName>
</protein>
<evidence type="ECO:0000313" key="2">
    <source>
        <dbReference type="EMBL" id="EJD39092.1"/>
    </source>
</evidence>
<organism evidence="2 3">
    <name type="scientific">Auricularia subglabra (strain TFB-10046 / SS5)</name>
    <name type="common">White-rot fungus</name>
    <name type="synonym">Auricularia delicata (strain TFB10046)</name>
    <dbReference type="NCBI Taxonomy" id="717982"/>
    <lineage>
        <taxon>Eukaryota</taxon>
        <taxon>Fungi</taxon>
        <taxon>Dikarya</taxon>
        <taxon>Basidiomycota</taxon>
        <taxon>Agaricomycotina</taxon>
        <taxon>Agaricomycetes</taxon>
        <taxon>Auriculariales</taxon>
        <taxon>Auriculariaceae</taxon>
        <taxon>Auricularia</taxon>
    </lineage>
</organism>
<sequence>MSSPQNAPGTTVCRGDYLIPDVLISCFDHVDLNDLLRCMKTCHRWRVIARDHPTFSRDVFLYGLAPSSYQRFLAQILHKDGTQGSLRVKLSLQEHETVPRKLREMLKRVWPRMERFGIQTMDTASALAILSLPSPRLEVLELMVKDVDHSPPTLTPDFLGGQAPVLRAFMTLWVALPSERVPALEGLGSLSATAFHLDSLRNVTTQCPRLRTFEIIDPVVADRLDEHDVAALKSLSRIGYIILRYRLRPQWAEYLIDALPLSDIRHIFVFISQDDHRPTIPVKKLYDVIESIPGDMTVDVFTALSPEPSALEHDFVAIGKDAEGRTFRRDISLGKYLPRFRIPESICMRIVGLTIHAPDWDKTCFWMYGLQRLDVLQLVFRDKAVFEDLIRPERKFKRKPVPVSYLGTVRWILATEDGAKHDADFGVLHSFLRKGTMEPCIPLSDQNTSFAGLRVTGEAKITLPGTEETIFRGLNFAPRLEPSRKQFPLRPSAPK</sequence>
<dbReference type="SUPFAM" id="SSF81383">
    <property type="entry name" value="F-box domain"/>
    <property type="match status" value="1"/>
</dbReference>
<dbReference type="Gene3D" id="1.20.1280.50">
    <property type="match status" value="1"/>
</dbReference>
<dbReference type="SMART" id="SM00256">
    <property type="entry name" value="FBOX"/>
    <property type="match status" value="1"/>
</dbReference>
<gene>
    <name evidence="2" type="ORF">AURDEDRAFT_171889</name>
</gene>
<dbReference type="InterPro" id="IPR036047">
    <property type="entry name" value="F-box-like_dom_sf"/>
</dbReference>
<reference evidence="3" key="1">
    <citation type="journal article" date="2012" name="Science">
        <title>The Paleozoic origin of enzymatic lignin decomposition reconstructed from 31 fungal genomes.</title>
        <authorList>
            <person name="Floudas D."/>
            <person name="Binder M."/>
            <person name="Riley R."/>
            <person name="Barry K."/>
            <person name="Blanchette R.A."/>
            <person name="Henrissat B."/>
            <person name="Martinez A.T."/>
            <person name="Otillar R."/>
            <person name="Spatafora J.W."/>
            <person name="Yadav J.S."/>
            <person name="Aerts A."/>
            <person name="Benoit I."/>
            <person name="Boyd A."/>
            <person name="Carlson A."/>
            <person name="Copeland A."/>
            <person name="Coutinho P.M."/>
            <person name="de Vries R.P."/>
            <person name="Ferreira P."/>
            <person name="Findley K."/>
            <person name="Foster B."/>
            <person name="Gaskell J."/>
            <person name="Glotzer D."/>
            <person name="Gorecki P."/>
            <person name="Heitman J."/>
            <person name="Hesse C."/>
            <person name="Hori C."/>
            <person name="Igarashi K."/>
            <person name="Jurgens J.A."/>
            <person name="Kallen N."/>
            <person name="Kersten P."/>
            <person name="Kohler A."/>
            <person name="Kuees U."/>
            <person name="Kumar T.K.A."/>
            <person name="Kuo A."/>
            <person name="LaButti K."/>
            <person name="Larrondo L.F."/>
            <person name="Lindquist E."/>
            <person name="Ling A."/>
            <person name="Lombard V."/>
            <person name="Lucas S."/>
            <person name="Lundell T."/>
            <person name="Martin R."/>
            <person name="McLaughlin D.J."/>
            <person name="Morgenstern I."/>
            <person name="Morin E."/>
            <person name="Murat C."/>
            <person name="Nagy L.G."/>
            <person name="Nolan M."/>
            <person name="Ohm R.A."/>
            <person name="Patyshakuliyeva A."/>
            <person name="Rokas A."/>
            <person name="Ruiz-Duenas F.J."/>
            <person name="Sabat G."/>
            <person name="Salamov A."/>
            <person name="Samejima M."/>
            <person name="Schmutz J."/>
            <person name="Slot J.C."/>
            <person name="St John F."/>
            <person name="Stenlid J."/>
            <person name="Sun H."/>
            <person name="Sun S."/>
            <person name="Syed K."/>
            <person name="Tsang A."/>
            <person name="Wiebenga A."/>
            <person name="Young D."/>
            <person name="Pisabarro A."/>
            <person name="Eastwood D.C."/>
            <person name="Martin F."/>
            <person name="Cullen D."/>
            <person name="Grigoriev I.V."/>
            <person name="Hibbett D.S."/>
        </authorList>
    </citation>
    <scope>NUCLEOTIDE SEQUENCE [LARGE SCALE GENOMIC DNA]</scope>
    <source>
        <strain evidence="3">TFB10046</strain>
    </source>
</reference>
<accession>J0LIN4</accession>
<dbReference type="InParanoid" id="J0LIN4"/>
<feature type="domain" description="F-box" evidence="1">
    <location>
        <begin position="19"/>
        <end position="58"/>
    </location>
</feature>
<dbReference type="CDD" id="cd09917">
    <property type="entry name" value="F-box_SF"/>
    <property type="match status" value="1"/>
</dbReference>
<dbReference type="KEGG" id="adl:AURDEDRAFT_171889"/>
<proteinExistence type="predicted"/>
<name>J0LIN4_AURST</name>
<dbReference type="InterPro" id="IPR001810">
    <property type="entry name" value="F-box_dom"/>
</dbReference>